<dbReference type="Pfam" id="PF00106">
    <property type="entry name" value="adh_short"/>
    <property type="match status" value="1"/>
</dbReference>
<dbReference type="InterPro" id="IPR002347">
    <property type="entry name" value="SDR_fam"/>
</dbReference>
<dbReference type="PANTHER" id="PTHR24320:SF236">
    <property type="entry name" value="SHORT-CHAIN DEHYDROGENASE-RELATED"/>
    <property type="match status" value="1"/>
</dbReference>
<name>A0A0J6HYD6_COCPO</name>
<dbReference type="InterPro" id="IPR020904">
    <property type="entry name" value="Sc_DH/Rdtase_CS"/>
</dbReference>
<comment type="similarity">
    <text evidence="1">Belongs to the short-chain dehydrogenases/reductases (SDR) family.</text>
</comment>
<dbReference type="AlphaFoldDB" id="A0A0J6HYD6"/>
<dbReference type="OrthoDB" id="191139at2759"/>
<dbReference type="SUPFAM" id="SSF51735">
    <property type="entry name" value="NAD(P)-binding Rossmann-fold domains"/>
    <property type="match status" value="1"/>
</dbReference>
<reference evidence="5" key="3">
    <citation type="journal article" date="2010" name="Genome Res.">
        <title>Population genomic sequencing of Coccidioides fungi reveals recent hybridization and transposon control.</title>
        <authorList>
            <person name="Neafsey D.E."/>
            <person name="Barker B.M."/>
            <person name="Sharpton T.J."/>
            <person name="Stajich J.E."/>
            <person name="Park D.J."/>
            <person name="Whiston E."/>
            <person name="Hung C.-Y."/>
            <person name="McMahan C."/>
            <person name="White J."/>
            <person name="Sykes S."/>
            <person name="Heiman D."/>
            <person name="Young S."/>
            <person name="Zeng Q."/>
            <person name="Abouelleil A."/>
            <person name="Aftuck L."/>
            <person name="Bessette D."/>
            <person name="Brown A."/>
            <person name="FitzGerald M."/>
            <person name="Lui A."/>
            <person name="Macdonald J.P."/>
            <person name="Priest M."/>
            <person name="Orbach M.J."/>
            <person name="Galgiani J.N."/>
            <person name="Kirkland T.N."/>
            <person name="Cole G.T."/>
            <person name="Birren B.W."/>
            <person name="Henn M.R."/>
            <person name="Taylor J.W."/>
            <person name="Rounsley S.D."/>
        </authorList>
    </citation>
    <scope>NUCLEOTIDE SEQUENCE [LARGE SCALE GENOMIC DNA]</scope>
    <source>
        <strain evidence="5">RMSCC 3488</strain>
    </source>
</reference>
<dbReference type="InterPro" id="IPR036291">
    <property type="entry name" value="NAD(P)-bd_dom_sf"/>
</dbReference>
<dbReference type="EMBL" id="DS268109">
    <property type="protein sequence ID" value="KMM63992.1"/>
    <property type="molecule type" value="Genomic_DNA"/>
</dbReference>
<reference evidence="5" key="2">
    <citation type="journal article" date="2009" name="Genome Res.">
        <title>Comparative genomic analyses of the human fungal pathogens Coccidioides and their relatives.</title>
        <authorList>
            <person name="Sharpton T.J."/>
            <person name="Stajich J.E."/>
            <person name="Rounsley S.D."/>
            <person name="Gardner M.J."/>
            <person name="Wortman J.R."/>
            <person name="Jordar V.S."/>
            <person name="Maiti R."/>
            <person name="Kodira C.D."/>
            <person name="Neafsey D.E."/>
            <person name="Zeng Q."/>
            <person name="Hung C.-Y."/>
            <person name="McMahan C."/>
            <person name="Muszewska A."/>
            <person name="Grynberg M."/>
            <person name="Mandel M.A."/>
            <person name="Kellner E.M."/>
            <person name="Barker B.M."/>
            <person name="Galgiani J.N."/>
            <person name="Orbach M.J."/>
            <person name="Kirkland T.N."/>
            <person name="Cole G.T."/>
            <person name="Henn M.R."/>
            <person name="Birren B.W."/>
            <person name="Taylor J.W."/>
        </authorList>
    </citation>
    <scope>NUCLEOTIDE SEQUENCE [LARGE SCALE GENOMIC DNA]</scope>
    <source>
        <strain evidence="5">RMSCC 3488</strain>
    </source>
</reference>
<gene>
    <name evidence="4" type="ORF">CPAG_00344</name>
</gene>
<accession>A0A0J6HYD6</accession>
<protein>
    <submittedName>
        <fullName evidence="4">Uncharacterized protein</fullName>
    </submittedName>
</protein>
<evidence type="ECO:0000256" key="2">
    <source>
        <dbReference type="ARBA" id="ARBA00022857"/>
    </source>
</evidence>
<reference evidence="4 5" key="1">
    <citation type="submission" date="2007-06" db="EMBL/GenBank/DDBJ databases">
        <title>The Genome Sequence of Coccidioides posadasii RMSCC_3488.</title>
        <authorList>
            <consortium name="Coccidioides Genome Resources Consortium"/>
            <consortium name="The Broad Institute Genome Sequencing Platform"/>
            <person name="Henn M.R."/>
            <person name="Sykes S."/>
            <person name="Young S."/>
            <person name="Jaffe D."/>
            <person name="Berlin A."/>
            <person name="Alvarez P."/>
            <person name="Butler J."/>
            <person name="Gnerre S."/>
            <person name="Grabherr M."/>
            <person name="Mauceli E."/>
            <person name="Brockman W."/>
            <person name="Kodira C."/>
            <person name="Alvarado L."/>
            <person name="Zeng Q."/>
            <person name="Crawford M."/>
            <person name="Antoine C."/>
            <person name="Devon K."/>
            <person name="Galgiani J."/>
            <person name="Orsborn K."/>
            <person name="Lewis M.L."/>
            <person name="Nusbaum C."/>
            <person name="Galagan J."/>
            <person name="Birren B."/>
        </authorList>
    </citation>
    <scope>NUCLEOTIDE SEQUENCE [LARGE SCALE GENOMIC DNA]</scope>
    <source>
        <strain evidence="4 5">RMSCC 3488</strain>
    </source>
</reference>
<proteinExistence type="inferred from homology"/>
<evidence type="ECO:0000313" key="4">
    <source>
        <dbReference type="EMBL" id="KMM63992.1"/>
    </source>
</evidence>
<evidence type="ECO:0000313" key="5">
    <source>
        <dbReference type="Proteomes" id="UP000054567"/>
    </source>
</evidence>
<keyword evidence="2" id="KW-0521">NADP</keyword>
<dbReference type="VEuPathDB" id="FungiDB:CPAG_00344"/>
<sequence>MCLSTLRSIYSQSLPPPAAFTEKNVPSRSGRVFIVTGGNAGIGFELCKLLYATGATVYMASRSKDRAEAAIKSITESSPQPETPSTLKFLHLDLNDLDSVKEAAATFAQQESKLDILWNNAGTGANLVQVGAKTAQGFEAMVGMHCIATLLFTELLLPQLRAAVAAALEYPGSVRVVWTSSFIAEGGTPKYGIDFKRLDQGTTGRVRNYAVSKAGTWMLGREMAQRYGKDGIISVIQNPGFLKSGAYGGTPAINMLLMNGLLRDPKFGAYTELYAAFSRDITLENNGAYIIPWGRIRSDNDCPRKDIIKAMTPVEQGGLGYHTKFWEWCEQKYKLFAHSAS</sequence>
<dbReference type="PANTHER" id="PTHR24320">
    <property type="entry name" value="RETINOL DEHYDROGENASE"/>
    <property type="match status" value="1"/>
</dbReference>
<dbReference type="Gene3D" id="3.40.50.720">
    <property type="entry name" value="NAD(P)-binding Rossmann-like Domain"/>
    <property type="match status" value="1"/>
</dbReference>
<evidence type="ECO:0000256" key="1">
    <source>
        <dbReference type="ARBA" id="ARBA00006484"/>
    </source>
</evidence>
<dbReference type="PRINTS" id="PR00081">
    <property type="entry name" value="GDHRDH"/>
</dbReference>
<dbReference type="Proteomes" id="UP000054567">
    <property type="component" value="Unassembled WGS sequence"/>
</dbReference>
<organism evidence="4 5">
    <name type="scientific">Coccidioides posadasii RMSCC 3488</name>
    <dbReference type="NCBI Taxonomy" id="454284"/>
    <lineage>
        <taxon>Eukaryota</taxon>
        <taxon>Fungi</taxon>
        <taxon>Dikarya</taxon>
        <taxon>Ascomycota</taxon>
        <taxon>Pezizomycotina</taxon>
        <taxon>Eurotiomycetes</taxon>
        <taxon>Eurotiomycetidae</taxon>
        <taxon>Onygenales</taxon>
        <taxon>Onygenaceae</taxon>
        <taxon>Coccidioides</taxon>
    </lineage>
</organism>
<dbReference type="PROSITE" id="PS00061">
    <property type="entry name" value="ADH_SHORT"/>
    <property type="match status" value="1"/>
</dbReference>
<evidence type="ECO:0000256" key="3">
    <source>
        <dbReference type="ARBA" id="ARBA00023002"/>
    </source>
</evidence>
<keyword evidence="3" id="KW-0560">Oxidoreductase</keyword>
<dbReference type="GO" id="GO:0016491">
    <property type="term" value="F:oxidoreductase activity"/>
    <property type="evidence" value="ECO:0007669"/>
    <property type="project" value="UniProtKB-KW"/>
</dbReference>